<dbReference type="PANTHER" id="PTHR30588">
    <property type="entry name" value="BRANCHED-CHAIN AMINO ACID TRANSPORT SYSTEM 2 CARRIER PROTEIN"/>
    <property type="match status" value="1"/>
</dbReference>
<feature type="transmembrane region" description="Helical" evidence="9">
    <location>
        <begin position="278"/>
        <end position="305"/>
    </location>
</feature>
<comment type="caution">
    <text evidence="10">The sequence shown here is derived from an EMBL/GenBank/DDBJ whole genome shotgun (WGS) entry which is preliminary data.</text>
</comment>
<evidence type="ECO:0000313" key="11">
    <source>
        <dbReference type="Proteomes" id="UP000308230"/>
    </source>
</evidence>
<dbReference type="AlphaFoldDB" id="A0A5R9F6A7"/>
<dbReference type="Pfam" id="PF05525">
    <property type="entry name" value="Branch_AA_trans"/>
    <property type="match status" value="1"/>
</dbReference>
<organism evidence="10 11">
    <name type="scientific">Exobacillus caeni</name>
    <dbReference type="NCBI Taxonomy" id="2574798"/>
    <lineage>
        <taxon>Bacteria</taxon>
        <taxon>Bacillati</taxon>
        <taxon>Bacillota</taxon>
        <taxon>Bacilli</taxon>
        <taxon>Bacillales</taxon>
        <taxon>Guptibacillaceae</taxon>
        <taxon>Exobacillus</taxon>
    </lineage>
</organism>
<feature type="transmembrane region" description="Helical" evidence="9">
    <location>
        <begin position="12"/>
        <end position="29"/>
    </location>
</feature>
<dbReference type="GO" id="GO:0015188">
    <property type="term" value="F:L-isoleucine transmembrane transporter activity"/>
    <property type="evidence" value="ECO:0007669"/>
    <property type="project" value="TreeGrafter"/>
</dbReference>
<feature type="transmembrane region" description="Helical" evidence="9">
    <location>
        <begin position="41"/>
        <end position="65"/>
    </location>
</feature>
<dbReference type="PANTHER" id="PTHR30588:SF8">
    <property type="entry name" value="BRANCHED-CHAIN AMINO ACID PERMEASE BRAB"/>
    <property type="match status" value="1"/>
</dbReference>
<dbReference type="GO" id="GO:0005304">
    <property type="term" value="F:L-valine transmembrane transporter activity"/>
    <property type="evidence" value="ECO:0007669"/>
    <property type="project" value="TreeGrafter"/>
</dbReference>
<evidence type="ECO:0000256" key="1">
    <source>
        <dbReference type="ARBA" id="ARBA00004651"/>
    </source>
</evidence>
<keyword evidence="7 9" id="KW-1133">Transmembrane helix</keyword>
<feature type="transmembrane region" description="Helical" evidence="9">
    <location>
        <begin position="119"/>
        <end position="142"/>
    </location>
</feature>
<feature type="transmembrane region" description="Helical" evidence="9">
    <location>
        <begin position="415"/>
        <end position="433"/>
    </location>
</feature>
<evidence type="ECO:0000256" key="3">
    <source>
        <dbReference type="ARBA" id="ARBA00022448"/>
    </source>
</evidence>
<dbReference type="GO" id="GO:0015818">
    <property type="term" value="P:isoleucine transport"/>
    <property type="evidence" value="ECO:0007669"/>
    <property type="project" value="TreeGrafter"/>
</dbReference>
<evidence type="ECO:0000256" key="8">
    <source>
        <dbReference type="ARBA" id="ARBA00023136"/>
    </source>
</evidence>
<reference evidence="10 11" key="1">
    <citation type="submission" date="2019-04" db="EMBL/GenBank/DDBJ databases">
        <title>Bacillus caeni sp. nov., a bacterium isolated from mangrove sediment.</title>
        <authorList>
            <person name="Huang H."/>
            <person name="Mo K."/>
            <person name="Hu Y."/>
        </authorList>
    </citation>
    <scope>NUCLEOTIDE SEQUENCE [LARGE SCALE GENOMIC DNA]</scope>
    <source>
        <strain evidence="10 11">HB172195</strain>
    </source>
</reference>
<evidence type="ECO:0000313" key="10">
    <source>
        <dbReference type="EMBL" id="TLS39097.1"/>
    </source>
</evidence>
<sequence>MENKLKSRQTLTIGLMLFALFLGAGNMIFPPLLGQQAGENLWSAITGFLITGVGLPLLGVASIAITGGSLYDLSSRVHPLFAGIFTAVLYLAIGPFFGIPRTGTVAFEIGVTPFLPESINANTLPLMLYTIVFFGITLWLSINPTKLVDRVGKILTPILIAVLGIIIIAGVSNPIGSASNPTEAYSEGPLFEGFIKGYLTMDAIASLVFGMVVVNAVKEKGVKSRKALASSVIKAGVIAATGLALIYLSLAYLGATSFKVIGPVENGGIILSGLADYLFGSTGALLLGLAITFACLTTSVGLVTACGEYFSAAFPRLSYKLVVTIVTIFSALIANVGLTQLIGLTLPVLIAIYPIAIVLIVLSFMNDLFNGYSYVYRGAIIGAMLISIPDAILSTGIELEAISSSLELLPLYEKGIGWLVPAVLGGLIGYLMAKKREDVNGHAMNKA</sequence>
<feature type="transmembrane region" description="Helical" evidence="9">
    <location>
        <begin position="344"/>
        <end position="362"/>
    </location>
</feature>
<dbReference type="Proteomes" id="UP000308230">
    <property type="component" value="Unassembled WGS sequence"/>
</dbReference>
<evidence type="ECO:0000256" key="5">
    <source>
        <dbReference type="ARBA" id="ARBA00022692"/>
    </source>
</evidence>
<feature type="transmembrane region" description="Helical" evidence="9">
    <location>
        <begin position="237"/>
        <end position="258"/>
    </location>
</feature>
<feature type="transmembrane region" description="Helical" evidence="9">
    <location>
        <begin position="154"/>
        <end position="175"/>
    </location>
</feature>
<dbReference type="GO" id="GO:0015820">
    <property type="term" value="P:L-leucine transport"/>
    <property type="evidence" value="ECO:0007669"/>
    <property type="project" value="TreeGrafter"/>
</dbReference>
<dbReference type="Gene3D" id="1.20.1740.10">
    <property type="entry name" value="Amino acid/polyamine transporter I"/>
    <property type="match status" value="1"/>
</dbReference>
<dbReference type="NCBIfam" id="TIGR00796">
    <property type="entry name" value="livcs"/>
    <property type="match status" value="1"/>
</dbReference>
<keyword evidence="11" id="KW-1185">Reference proteome</keyword>
<dbReference type="GO" id="GO:0015190">
    <property type="term" value="F:L-leucine transmembrane transporter activity"/>
    <property type="evidence" value="ECO:0007669"/>
    <property type="project" value="TreeGrafter"/>
</dbReference>
<keyword evidence="3 9" id="KW-0813">Transport</keyword>
<dbReference type="EMBL" id="SWLG01000001">
    <property type="protein sequence ID" value="TLS39097.1"/>
    <property type="molecule type" value="Genomic_DNA"/>
</dbReference>
<feature type="transmembrane region" description="Helical" evidence="9">
    <location>
        <begin position="195"/>
        <end position="217"/>
    </location>
</feature>
<keyword evidence="8 9" id="KW-0472">Membrane</keyword>
<evidence type="ECO:0000256" key="7">
    <source>
        <dbReference type="ARBA" id="ARBA00022989"/>
    </source>
</evidence>
<feature type="transmembrane region" description="Helical" evidence="9">
    <location>
        <begin position="77"/>
        <end position="99"/>
    </location>
</feature>
<keyword evidence="6 9" id="KW-0029">Amino-acid transport</keyword>
<feature type="transmembrane region" description="Helical" evidence="9">
    <location>
        <begin position="374"/>
        <end position="395"/>
    </location>
</feature>
<feature type="transmembrane region" description="Helical" evidence="9">
    <location>
        <begin position="317"/>
        <end position="338"/>
    </location>
</feature>
<proteinExistence type="inferred from homology"/>
<dbReference type="GO" id="GO:0005886">
    <property type="term" value="C:plasma membrane"/>
    <property type="evidence" value="ECO:0007669"/>
    <property type="project" value="UniProtKB-SubCell"/>
</dbReference>
<keyword evidence="5 9" id="KW-0812">Transmembrane</keyword>
<gene>
    <name evidence="10" type="primary">brnQ</name>
    <name evidence="10" type="ORF">FCL54_01950</name>
</gene>
<evidence type="ECO:0000256" key="6">
    <source>
        <dbReference type="ARBA" id="ARBA00022970"/>
    </source>
</evidence>
<name>A0A5R9F6A7_9BACL</name>
<comment type="function">
    <text evidence="9">Component of the transport system for branched-chain amino acids.</text>
</comment>
<dbReference type="InterPro" id="IPR004685">
    <property type="entry name" value="Brnchd-chn_aa_trnsp_Livcs"/>
</dbReference>
<comment type="subcellular location">
    <subcellularLocation>
        <location evidence="1 9">Cell membrane</location>
        <topology evidence="1 9">Multi-pass membrane protein</topology>
    </subcellularLocation>
</comment>
<keyword evidence="4" id="KW-1003">Cell membrane</keyword>
<evidence type="ECO:0000256" key="4">
    <source>
        <dbReference type="ARBA" id="ARBA00022475"/>
    </source>
</evidence>
<dbReference type="OrthoDB" id="9783920at2"/>
<evidence type="ECO:0000256" key="2">
    <source>
        <dbReference type="ARBA" id="ARBA00008540"/>
    </source>
</evidence>
<protein>
    <recommendedName>
        <fullName evidence="9">Branched-chain amino acid transport system carrier protein</fullName>
    </recommendedName>
</protein>
<accession>A0A5R9F6A7</accession>
<dbReference type="RefSeq" id="WP_138122604.1">
    <property type="nucleotide sequence ID" value="NZ_SWLG01000001.1"/>
</dbReference>
<evidence type="ECO:0000256" key="9">
    <source>
        <dbReference type="RuleBase" id="RU362122"/>
    </source>
</evidence>
<comment type="similarity">
    <text evidence="2 9">Belongs to the branched chain amino acid transporter family.</text>
</comment>